<sequence length="56" mass="6541">MINFDIQRKFLYNGNGLFCQLAAFKILENQFLNKNALKNQKSSKKFLHFSITSDIV</sequence>
<evidence type="ECO:0000313" key="1">
    <source>
        <dbReference type="EMBL" id="BDG66757.1"/>
    </source>
</evidence>
<organism evidence="1 2">
    <name type="scientific">Enterococcus innesii</name>
    <dbReference type="NCBI Taxonomy" id="2839759"/>
    <lineage>
        <taxon>Bacteria</taxon>
        <taxon>Bacillati</taxon>
        <taxon>Bacillota</taxon>
        <taxon>Bacilli</taxon>
        <taxon>Lactobacillales</taxon>
        <taxon>Enterococcaceae</taxon>
        <taxon>Enterococcus</taxon>
    </lineage>
</organism>
<dbReference type="EMBL" id="AP025635">
    <property type="protein sequence ID" value="BDG66757.1"/>
    <property type="molecule type" value="Genomic_DNA"/>
</dbReference>
<accession>A0ABM7XP08</accession>
<name>A0ABM7XP08_9ENTE</name>
<reference evidence="1 2" key="1">
    <citation type="submission" date="2022-03" db="EMBL/GenBank/DDBJ databases">
        <title>Complete genome sequence of Enterococcus innesii DB-1.</title>
        <authorList>
            <person name="Fukuda D."/>
            <person name="Nolasco-Hipolito C."/>
        </authorList>
    </citation>
    <scope>NUCLEOTIDE SEQUENCE [LARGE SCALE GENOMIC DNA]</scope>
    <source>
        <strain evidence="1 2">DB-1</strain>
    </source>
</reference>
<dbReference type="Proteomes" id="UP000831692">
    <property type="component" value="Chromosome"/>
</dbReference>
<proteinExistence type="predicted"/>
<keyword evidence="2" id="KW-1185">Reference proteome</keyword>
<evidence type="ECO:0000313" key="2">
    <source>
        <dbReference type="Proteomes" id="UP000831692"/>
    </source>
</evidence>
<protein>
    <submittedName>
        <fullName evidence="1">Uncharacterized protein</fullName>
    </submittedName>
</protein>
<gene>
    <name evidence="1" type="ORF">ENLAB_03210</name>
</gene>